<evidence type="ECO:0000313" key="4">
    <source>
        <dbReference type="Proteomes" id="UP000256297"/>
    </source>
</evidence>
<accession>A0A375CQE2</accession>
<feature type="chain" id="PRO_5017027590" description="Type IV pilus biogenesis protein PilP" evidence="2">
    <location>
        <begin position="32"/>
        <end position="248"/>
    </location>
</feature>
<sequence>MQNRPFKLRSTQFGVAIAAVLLQSVACSANAASSMSDPISAAIAAAGRKPASQSATESAPQQQARPVTPRQEAAPPASTPAAQPSGASAVAPAVVSAAASTTTAAAVDAAASPRHTEASELAALQSQIALWKARAEIAKYKAEVKRAEESLLSASQGAAPARAAPAISLSGPVPTAGVAERMPRQAGDAHRLVSLRAFDGQFNAVVDVNGRTVPVVAGDALDGGWKVVSIDDGGVKIANGKRVRTLRP</sequence>
<feature type="region of interest" description="Disordered" evidence="1">
    <location>
        <begin position="46"/>
        <end position="85"/>
    </location>
</feature>
<evidence type="ECO:0008006" key="5">
    <source>
        <dbReference type="Google" id="ProtNLM"/>
    </source>
</evidence>
<dbReference type="InterPro" id="IPR022753">
    <property type="entry name" value="T4SS_pilus_biogen_PilP"/>
</dbReference>
<organism evidence="3 4">
    <name type="scientific">Cupriavidus taiwanensis</name>
    <dbReference type="NCBI Taxonomy" id="164546"/>
    <lineage>
        <taxon>Bacteria</taxon>
        <taxon>Pseudomonadati</taxon>
        <taxon>Pseudomonadota</taxon>
        <taxon>Betaproteobacteria</taxon>
        <taxon>Burkholderiales</taxon>
        <taxon>Burkholderiaceae</taxon>
        <taxon>Cupriavidus</taxon>
    </lineage>
</organism>
<dbReference type="NCBIfam" id="TIGR03021">
    <property type="entry name" value="pilP_fam"/>
    <property type="match status" value="1"/>
</dbReference>
<evidence type="ECO:0000256" key="2">
    <source>
        <dbReference type="SAM" id="SignalP"/>
    </source>
</evidence>
<feature type="signal peptide" evidence="2">
    <location>
        <begin position="1"/>
        <end position="31"/>
    </location>
</feature>
<protein>
    <recommendedName>
        <fullName evidence="5">Type IV pilus biogenesis protein PilP</fullName>
    </recommendedName>
</protein>
<gene>
    <name evidence="3" type="ORF">CBM2589_U10130</name>
</gene>
<dbReference type="EMBL" id="OFSP01000078">
    <property type="protein sequence ID" value="SOY77616.1"/>
    <property type="molecule type" value="Genomic_DNA"/>
</dbReference>
<comment type="caution">
    <text evidence="3">The sequence shown here is derived from an EMBL/GenBank/DDBJ whole genome shotgun (WGS) entry which is preliminary data.</text>
</comment>
<keyword evidence="2" id="KW-0732">Signal</keyword>
<feature type="compositionally biased region" description="Polar residues" evidence="1">
    <location>
        <begin position="51"/>
        <end position="65"/>
    </location>
</feature>
<name>A0A375CQE2_9BURK</name>
<dbReference type="Proteomes" id="UP000256297">
    <property type="component" value="Unassembled WGS sequence"/>
</dbReference>
<dbReference type="RefSeq" id="WP_116342916.1">
    <property type="nucleotide sequence ID" value="NZ_OFSP01000078.1"/>
</dbReference>
<dbReference type="AlphaFoldDB" id="A0A375CQE2"/>
<proteinExistence type="predicted"/>
<evidence type="ECO:0000313" key="3">
    <source>
        <dbReference type="EMBL" id="SOY77616.1"/>
    </source>
</evidence>
<reference evidence="4" key="1">
    <citation type="submission" date="2018-01" db="EMBL/GenBank/DDBJ databases">
        <authorList>
            <person name="Gaut B.S."/>
            <person name="Morton B.R."/>
            <person name="Clegg M.T."/>
            <person name="Duvall M.R."/>
        </authorList>
    </citation>
    <scope>NUCLEOTIDE SEQUENCE [LARGE SCALE GENOMIC DNA]</scope>
</reference>
<evidence type="ECO:0000256" key="1">
    <source>
        <dbReference type="SAM" id="MobiDB-lite"/>
    </source>
</evidence>
<feature type="compositionally biased region" description="Low complexity" evidence="1">
    <location>
        <begin position="73"/>
        <end position="85"/>
    </location>
</feature>